<evidence type="ECO:0000313" key="3">
    <source>
        <dbReference type="EMBL" id="MEI5608410.1"/>
    </source>
</evidence>
<name>A0ABU8G877_9ACTN</name>
<organism evidence="3 4">
    <name type="scientific">Streptomyces brasiliscabiei</name>
    <dbReference type="NCBI Taxonomy" id="2736302"/>
    <lineage>
        <taxon>Bacteria</taxon>
        <taxon>Bacillati</taxon>
        <taxon>Actinomycetota</taxon>
        <taxon>Actinomycetes</taxon>
        <taxon>Kitasatosporales</taxon>
        <taxon>Streptomycetaceae</taxon>
        <taxon>Streptomyces</taxon>
    </lineage>
</organism>
<feature type="compositionally biased region" description="Basic and acidic residues" evidence="1">
    <location>
        <begin position="393"/>
        <end position="409"/>
    </location>
</feature>
<dbReference type="EMBL" id="JBBAYM010000002">
    <property type="protein sequence ID" value="MEI5608410.1"/>
    <property type="molecule type" value="Genomic_DNA"/>
</dbReference>
<keyword evidence="2" id="KW-0812">Transmembrane</keyword>
<reference evidence="3 4" key="1">
    <citation type="submission" date="2024-03" db="EMBL/GenBank/DDBJ databases">
        <title>First Report of Pectobacterium brasiliscabiei causing potato scab in china.</title>
        <authorList>
            <person name="Handique U."/>
        </authorList>
    </citation>
    <scope>NUCLEOTIDE SEQUENCE [LARGE SCALE GENOMIC DNA]</scope>
    <source>
        <strain evidence="3 4">ZRIMU1503</strain>
    </source>
</reference>
<evidence type="ECO:0008006" key="5">
    <source>
        <dbReference type="Google" id="ProtNLM"/>
    </source>
</evidence>
<feature type="region of interest" description="Disordered" evidence="1">
    <location>
        <begin position="373"/>
        <end position="409"/>
    </location>
</feature>
<protein>
    <recommendedName>
        <fullName evidence="5">Secreted protein</fullName>
    </recommendedName>
</protein>
<proteinExistence type="predicted"/>
<accession>A0ABU8G877</accession>
<gene>
    <name evidence="3" type="ORF">WB403_04490</name>
</gene>
<evidence type="ECO:0000313" key="4">
    <source>
        <dbReference type="Proteomes" id="UP001365781"/>
    </source>
</evidence>
<feature type="compositionally biased region" description="Low complexity" evidence="1">
    <location>
        <begin position="458"/>
        <end position="473"/>
    </location>
</feature>
<comment type="caution">
    <text evidence="3">The sequence shown here is derived from an EMBL/GenBank/DDBJ whole genome shotgun (WGS) entry which is preliminary data.</text>
</comment>
<sequence>MTPTAGSGTVLSHPAAADPANGPALALGEPNDPLSTVLALGKPNESLLTVLIVGVVVLLLLFLLLRHLVRKRGGWRRFRRRLGSELTLTRRAFGEPLRGYRRHRRGVRALARHLSDPRGGLLVRRLLDAAATALADAPGAVPHAVRTEAGLAAVQIAARPLPEPPAPWEPADEQGPQRWELPLAEADGLPQGRPRTGARIRPLPVAVGMADDTCVHLDLTAGPRLITVEGDTAARTRLLQALAAQLDRPGSGASVTVTDGVHPQYRGERLDAVLRELEETGEEPEGAREFDESGRAAATTVVVCAAPGPDQARRLGALAAAGAVVCLIDGRVAGHSWALRVDGRGRVVAPELELDVDASPLGGAVAAAVRADHRRLRREASPRRGTPAPPRSTHREPRPREAEELREAEEIREIEELRGIEETRPVRTARQTEATRTLPAIEEPATLPEAEALREETPAPALQTPAPARTTTASELLAEPAVARDRTTAASSGVRED</sequence>
<keyword evidence="4" id="KW-1185">Reference proteome</keyword>
<keyword evidence="2" id="KW-0472">Membrane</keyword>
<evidence type="ECO:0000256" key="1">
    <source>
        <dbReference type="SAM" id="MobiDB-lite"/>
    </source>
</evidence>
<feature type="compositionally biased region" description="Low complexity" evidence="1">
    <location>
        <begin position="438"/>
        <end position="450"/>
    </location>
</feature>
<feature type="region of interest" description="Disordered" evidence="1">
    <location>
        <begin position="428"/>
        <end position="497"/>
    </location>
</feature>
<dbReference type="Proteomes" id="UP001365781">
    <property type="component" value="Unassembled WGS sequence"/>
</dbReference>
<evidence type="ECO:0000256" key="2">
    <source>
        <dbReference type="SAM" id="Phobius"/>
    </source>
</evidence>
<dbReference type="RefSeq" id="WP_336540527.1">
    <property type="nucleotide sequence ID" value="NZ_JBBAYL010000005.1"/>
</dbReference>
<keyword evidence="2" id="KW-1133">Transmembrane helix</keyword>
<feature type="transmembrane region" description="Helical" evidence="2">
    <location>
        <begin position="47"/>
        <end position="69"/>
    </location>
</feature>